<dbReference type="CDD" id="cd00099">
    <property type="entry name" value="IgV"/>
    <property type="match status" value="1"/>
</dbReference>
<dbReference type="InterPro" id="IPR050413">
    <property type="entry name" value="TCR_beta_variable"/>
</dbReference>
<evidence type="ECO:0000259" key="4">
    <source>
        <dbReference type="PROSITE" id="PS50835"/>
    </source>
</evidence>
<feature type="chain" id="PRO_5041682388" description="Ig-like domain-containing protein" evidence="3">
    <location>
        <begin position="30"/>
        <end position="151"/>
    </location>
</feature>
<sequence>MSTPSSSSADVVADMTCLLLWSLSCYALSRNVHQVPSAILGRLHHSVTISCSHSITSCDTIMWFQQAASDSELKLIGYGFYSSPNTEESSRFEVTGDASKKAELRVLNLTHPEDSGIYYCAAFTHSDTLTFFSLQKLTYKQICVIILTAKS</sequence>
<dbReference type="InterPro" id="IPR013106">
    <property type="entry name" value="Ig_V-set"/>
</dbReference>
<dbReference type="Pfam" id="PF07686">
    <property type="entry name" value="V-set"/>
    <property type="match status" value="1"/>
</dbReference>
<feature type="signal peptide" evidence="3">
    <location>
        <begin position="1"/>
        <end position="29"/>
    </location>
</feature>
<dbReference type="SMART" id="SM00406">
    <property type="entry name" value="IGv"/>
    <property type="match status" value="1"/>
</dbReference>
<dbReference type="SMART" id="SM00409">
    <property type="entry name" value="IG"/>
    <property type="match status" value="1"/>
</dbReference>
<accession>A0AA88M8M4</accession>
<keyword evidence="1 3" id="KW-0732">Signal</keyword>
<comment type="caution">
    <text evidence="5">The sequence shown here is derived from an EMBL/GenBank/DDBJ whole genome shotgun (WGS) entry which is preliminary data.</text>
</comment>
<dbReference type="PROSITE" id="PS50835">
    <property type="entry name" value="IG_LIKE"/>
    <property type="match status" value="1"/>
</dbReference>
<dbReference type="GO" id="GO:0002376">
    <property type="term" value="P:immune system process"/>
    <property type="evidence" value="ECO:0007669"/>
    <property type="project" value="UniProtKB-KW"/>
</dbReference>
<dbReference type="GO" id="GO:0005886">
    <property type="term" value="C:plasma membrane"/>
    <property type="evidence" value="ECO:0007669"/>
    <property type="project" value="TreeGrafter"/>
</dbReference>
<dbReference type="InterPro" id="IPR036179">
    <property type="entry name" value="Ig-like_dom_sf"/>
</dbReference>
<evidence type="ECO:0000256" key="3">
    <source>
        <dbReference type="SAM" id="SignalP"/>
    </source>
</evidence>
<evidence type="ECO:0000313" key="5">
    <source>
        <dbReference type="EMBL" id="KAK2832840.1"/>
    </source>
</evidence>
<dbReference type="PANTHER" id="PTHR23268:SF28">
    <property type="entry name" value="T CELL RECEPTOR BETA VARIABLE 19"/>
    <property type="match status" value="1"/>
</dbReference>
<protein>
    <recommendedName>
        <fullName evidence="4">Ig-like domain-containing protein</fullName>
    </recommendedName>
</protein>
<dbReference type="GO" id="GO:0007166">
    <property type="term" value="P:cell surface receptor signaling pathway"/>
    <property type="evidence" value="ECO:0007669"/>
    <property type="project" value="TreeGrafter"/>
</dbReference>
<dbReference type="Proteomes" id="UP001187415">
    <property type="component" value="Unassembled WGS sequence"/>
</dbReference>
<proteinExistence type="predicted"/>
<dbReference type="InterPro" id="IPR013783">
    <property type="entry name" value="Ig-like_fold"/>
</dbReference>
<dbReference type="Gene3D" id="2.60.40.10">
    <property type="entry name" value="Immunoglobulins"/>
    <property type="match status" value="1"/>
</dbReference>
<dbReference type="EMBL" id="JAUPFM010000013">
    <property type="protein sequence ID" value="KAK2832840.1"/>
    <property type="molecule type" value="Genomic_DNA"/>
</dbReference>
<dbReference type="InterPro" id="IPR003599">
    <property type="entry name" value="Ig_sub"/>
</dbReference>
<evidence type="ECO:0000313" key="6">
    <source>
        <dbReference type="Proteomes" id="UP001187415"/>
    </source>
</evidence>
<gene>
    <name evidence="5" type="ORF">Q5P01_016729</name>
</gene>
<dbReference type="InterPro" id="IPR007110">
    <property type="entry name" value="Ig-like_dom"/>
</dbReference>
<reference evidence="5" key="1">
    <citation type="submission" date="2023-07" db="EMBL/GenBank/DDBJ databases">
        <title>Chromosome-level Genome Assembly of Striped Snakehead (Channa striata).</title>
        <authorList>
            <person name="Liu H."/>
        </authorList>
    </citation>
    <scope>NUCLEOTIDE SEQUENCE</scope>
    <source>
        <strain evidence="5">Gz</strain>
        <tissue evidence="5">Muscle</tissue>
    </source>
</reference>
<feature type="domain" description="Ig-like" evidence="4">
    <location>
        <begin position="4"/>
        <end position="130"/>
    </location>
</feature>
<keyword evidence="6" id="KW-1185">Reference proteome</keyword>
<keyword evidence="2" id="KW-0391">Immunity</keyword>
<name>A0AA88M8M4_CHASR</name>
<dbReference type="SUPFAM" id="SSF48726">
    <property type="entry name" value="Immunoglobulin"/>
    <property type="match status" value="1"/>
</dbReference>
<dbReference type="PANTHER" id="PTHR23268">
    <property type="entry name" value="T-CELL RECEPTOR BETA CHAIN"/>
    <property type="match status" value="1"/>
</dbReference>
<organism evidence="5 6">
    <name type="scientific">Channa striata</name>
    <name type="common">Snakehead murrel</name>
    <name type="synonym">Ophicephalus striatus</name>
    <dbReference type="NCBI Taxonomy" id="64152"/>
    <lineage>
        <taxon>Eukaryota</taxon>
        <taxon>Metazoa</taxon>
        <taxon>Chordata</taxon>
        <taxon>Craniata</taxon>
        <taxon>Vertebrata</taxon>
        <taxon>Euteleostomi</taxon>
        <taxon>Actinopterygii</taxon>
        <taxon>Neopterygii</taxon>
        <taxon>Teleostei</taxon>
        <taxon>Neoteleostei</taxon>
        <taxon>Acanthomorphata</taxon>
        <taxon>Anabantaria</taxon>
        <taxon>Anabantiformes</taxon>
        <taxon>Channoidei</taxon>
        <taxon>Channidae</taxon>
        <taxon>Channa</taxon>
    </lineage>
</organism>
<evidence type="ECO:0000256" key="2">
    <source>
        <dbReference type="ARBA" id="ARBA00022859"/>
    </source>
</evidence>
<evidence type="ECO:0000256" key="1">
    <source>
        <dbReference type="ARBA" id="ARBA00022729"/>
    </source>
</evidence>
<dbReference type="AlphaFoldDB" id="A0AA88M8M4"/>